<dbReference type="FunFam" id="3.30.200.20:FF:000172">
    <property type="entry name" value="cyclin-dependent kinase G-2 isoform X1"/>
    <property type="match status" value="1"/>
</dbReference>
<evidence type="ECO:0000259" key="12">
    <source>
        <dbReference type="PROSITE" id="PS50011"/>
    </source>
</evidence>
<feature type="region of interest" description="Disordered" evidence="11">
    <location>
        <begin position="177"/>
        <end position="246"/>
    </location>
</feature>
<evidence type="ECO:0000256" key="9">
    <source>
        <dbReference type="ARBA" id="ARBA00048367"/>
    </source>
</evidence>
<comment type="catalytic activity">
    <reaction evidence="10">
        <text>[DNA-directed RNA polymerase] + ATP = phospho-[DNA-directed RNA polymerase] + ADP + H(+)</text>
        <dbReference type="Rhea" id="RHEA:10216"/>
        <dbReference type="Rhea" id="RHEA-COMP:11321"/>
        <dbReference type="Rhea" id="RHEA-COMP:11322"/>
        <dbReference type="ChEBI" id="CHEBI:15378"/>
        <dbReference type="ChEBI" id="CHEBI:30616"/>
        <dbReference type="ChEBI" id="CHEBI:43176"/>
        <dbReference type="ChEBI" id="CHEBI:68546"/>
        <dbReference type="ChEBI" id="CHEBI:456216"/>
        <dbReference type="EC" id="2.7.11.23"/>
    </reaction>
</comment>
<feature type="compositionally biased region" description="Acidic residues" evidence="11">
    <location>
        <begin position="229"/>
        <end position="239"/>
    </location>
</feature>
<evidence type="ECO:0000313" key="14">
    <source>
        <dbReference type="RefSeq" id="XP_039125251.1"/>
    </source>
</evidence>
<dbReference type="InterPro" id="IPR000719">
    <property type="entry name" value="Prot_kinase_dom"/>
</dbReference>
<dbReference type="PROSITE" id="PS00108">
    <property type="entry name" value="PROTEIN_KINASE_ST"/>
    <property type="match status" value="1"/>
</dbReference>
<gene>
    <name evidence="14" type="primary">LOC120261430</name>
</gene>
<dbReference type="GO" id="GO:0007346">
    <property type="term" value="P:regulation of mitotic cell cycle"/>
    <property type="evidence" value="ECO:0007669"/>
    <property type="project" value="TreeGrafter"/>
</dbReference>
<evidence type="ECO:0000256" key="4">
    <source>
        <dbReference type="ARBA" id="ARBA00022679"/>
    </source>
</evidence>
<comment type="similarity">
    <text evidence="1">Belongs to the protein kinase superfamily. CMGC Ser/Thr protein kinase family. CDC2/CDKX subfamily.</text>
</comment>
<dbReference type="Gene3D" id="3.30.200.20">
    <property type="entry name" value="Phosphorylase Kinase, domain 1"/>
    <property type="match status" value="1"/>
</dbReference>
<dbReference type="Pfam" id="PF00069">
    <property type="entry name" value="Pkinase"/>
    <property type="match status" value="1"/>
</dbReference>
<protein>
    <submittedName>
        <fullName evidence="14">Cyclin-dependent kinase G-2-like</fullName>
    </submittedName>
</protein>
<dbReference type="FunFam" id="1.10.510.10:FF:000211">
    <property type="entry name" value="Cyclin-dependent kinase G-2"/>
    <property type="match status" value="1"/>
</dbReference>
<dbReference type="GO" id="GO:0005524">
    <property type="term" value="F:ATP binding"/>
    <property type="evidence" value="ECO:0007669"/>
    <property type="project" value="UniProtKB-KW"/>
</dbReference>
<name>A0AB40BF68_DIOCR</name>
<keyword evidence="7" id="KW-0067">ATP-binding</keyword>
<dbReference type="CDD" id="cd07843">
    <property type="entry name" value="STKc_CDC2L1"/>
    <property type="match status" value="1"/>
</dbReference>
<keyword evidence="2" id="KW-0723">Serine/threonine-protein kinase</keyword>
<evidence type="ECO:0000256" key="10">
    <source>
        <dbReference type="ARBA" id="ARBA00049280"/>
    </source>
</evidence>
<keyword evidence="6" id="KW-0418">Kinase</keyword>
<dbReference type="RefSeq" id="XP_039125251.1">
    <property type="nucleotide sequence ID" value="XM_039269317.1"/>
</dbReference>
<keyword evidence="3" id="KW-0597">Phosphoprotein</keyword>
<evidence type="ECO:0000256" key="1">
    <source>
        <dbReference type="ARBA" id="ARBA00006485"/>
    </source>
</evidence>
<dbReference type="InterPro" id="IPR011009">
    <property type="entry name" value="Kinase-like_dom_sf"/>
</dbReference>
<dbReference type="Proteomes" id="UP001515500">
    <property type="component" value="Chromosome 5"/>
</dbReference>
<evidence type="ECO:0000256" key="7">
    <source>
        <dbReference type="ARBA" id="ARBA00022840"/>
    </source>
</evidence>
<dbReference type="InterPro" id="IPR050108">
    <property type="entry name" value="CDK"/>
</dbReference>
<dbReference type="GO" id="GO:0008353">
    <property type="term" value="F:RNA polymerase II CTD heptapeptide repeat kinase activity"/>
    <property type="evidence" value="ECO:0007669"/>
    <property type="project" value="UniProtKB-EC"/>
</dbReference>
<dbReference type="InterPro" id="IPR008271">
    <property type="entry name" value="Ser/Thr_kinase_AS"/>
</dbReference>
<evidence type="ECO:0000256" key="6">
    <source>
        <dbReference type="ARBA" id="ARBA00022777"/>
    </source>
</evidence>
<dbReference type="GO" id="GO:0005634">
    <property type="term" value="C:nucleus"/>
    <property type="evidence" value="ECO:0007669"/>
    <property type="project" value="TreeGrafter"/>
</dbReference>
<feature type="compositionally biased region" description="Low complexity" evidence="11">
    <location>
        <begin position="201"/>
        <end position="228"/>
    </location>
</feature>
<dbReference type="SUPFAM" id="SSF56112">
    <property type="entry name" value="Protein kinase-like (PK-like)"/>
    <property type="match status" value="1"/>
</dbReference>
<dbReference type="GO" id="GO:0004693">
    <property type="term" value="F:cyclin-dependent protein serine/threonine kinase activity"/>
    <property type="evidence" value="ECO:0007669"/>
    <property type="project" value="UniProtKB-EC"/>
</dbReference>
<evidence type="ECO:0000256" key="8">
    <source>
        <dbReference type="ARBA" id="ARBA00047811"/>
    </source>
</evidence>
<proteinExistence type="inferred from homology"/>
<evidence type="ECO:0000256" key="11">
    <source>
        <dbReference type="SAM" id="MobiDB-lite"/>
    </source>
</evidence>
<dbReference type="AlphaFoldDB" id="A0AB40BF68"/>
<evidence type="ECO:0000256" key="5">
    <source>
        <dbReference type="ARBA" id="ARBA00022741"/>
    </source>
</evidence>
<comment type="catalytic activity">
    <reaction evidence="8">
        <text>L-threonyl-[protein] + ATP = O-phospho-L-threonyl-[protein] + ADP + H(+)</text>
        <dbReference type="Rhea" id="RHEA:46608"/>
        <dbReference type="Rhea" id="RHEA-COMP:11060"/>
        <dbReference type="Rhea" id="RHEA-COMP:11605"/>
        <dbReference type="ChEBI" id="CHEBI:15378"/>
        <dbReference type="ChEBI" id="CHEBI:30013"/>
        <dbReference type="ChEBI" id="CHEBI:30616"/>
        <dbReference type="ChEBI" id="CHEBI:61977"/>
        <dbReference type="ChEBI" id="CHEBI:456216"/>
        <dbReference type="EC" id="2.7.11.22"/>
    </reaction>
</comment>
<dbReference type="PROSITE" id="PS50011">
    <property type="entry name" value="PROTEIN_KINASE_DOM"/>
    <property type="match status" value="1"/>
</dbReference>
<reference evidence="14" key="1">
    <citation type="submission" date="2025-08" db="UniProtKB">
        <authorList>
            <consortium name="RefSeq"/>
        </authorList>
    </citation>
    <scope>IDENTIFICATION</scope>
</reference>
<accession>A0AB40BF68</accession>
<dbReference type="GeneID" id="120261430"/>
<dbReference type="PANTHER" id="PTHR24056">
    <property type="entry name" value="CELL DIVISION PROTEIN KINASE"/>
    <property type="match status" value="1"/>
</dbReference>
<feature type="region of interest" description="Disordered" evidence="11">
    <location>
        <begin position="97"/>
        <end position="144"/>
    </location>
</feature>
<evidence type="ECO:0000256" key="2">
    <source>
        <dbReference type="ARBA" id="ARBA00022527"/>
    </source>
</evidence>
<dbReference type="InterPro" id="IPR045267">
    <property type="entry name" value="CDK11/PITSLRE_STKc"/>
</dbReference>
<evidence type="ECO:0000313" key="13">
    <source>
        <dbReference type="Proteomes" id="UP001515500"/>
    </source>
</evidence>
<organism evidence="13 14">
    <name type="scientific">Dioscorea cayennensis subsp. rotundata</name>
    <name type="common">White Guinea yam</name>
    <name type="synonym">Dioscorea rotundata</name>
    <dbReference type="NCBI Taxonomy" id="55577"/>
    <lineage>
        <taxon>Eukaryota</taxon>
        <taxon>Viridiplantae</taxon>
        <taxon>Streptophyta</taxon>
        <taxon>Embryophyta</taxon>
        <taxon>Tracheophyta</taxon>
        <taxon>Spermatophyta</taxon>
        <taxon>Magnoliopsida</taxon>
        <taxon>Liliopsida</taxon>
        <taxon>Dioscoreales</taxon>
        <taxon>Dioscoreaceae</taxon>
        <taxon>Dioscorea</taxon>
    </lineage>
</organism>
<dbReference type="Gene3D" id="1.10.510.10">
    <property type="entry name" value="Transferase(Phosphotransferase) domain 1"/>
    <property type="match status" value="1"/>
</dbReference>
<comment type="catalytic activity">
    <reaction evidence="9">
        <text>L-seryl-[protein] + ATP = O-phospho-L-seryl-[protein] + ADP + H(+)</text>
        <dbReference type="Rhea" id="RHEA:17989"/>
        <dbReference type="Rhea" id="RHEA-COMP:9863"/>
        <dbReference type="Rhea" id="RHEA-COMP:11604"/>
        <dbReference type="ChEBI" id="CHEBI:15378"/>
        <dbReference type="ChEBI" id="CHEBI:29999"/>
        <dbReference type="ChEBI" id="CHEBI:30616"/>
        <dbReference type="ChEBI" id="CHEBI:83421"/>
        <dbReference type="ChEBI" id="CHEBI:456216"/>
        <dbReference type="EC" id="2.7.11.22"/>
    </reaction>
</comment>
<sequence>MKVEKDEDGSLIPKHYAFSLLARVSLRGGGDRREGRRFRFNEIGKQGFHGEFQRRNEYYQDRFLDRNFDGGRVRDCKGRSDVMHGEIKKLDLEVRRCQSGVSSPPSRKRKLSQILSDGGDDEQSQNMDSGRKNHSVVEDGADPNRVFEKFDVELPQNPVIEMEEDRVHTRNISTSRWADVDDEDDEARAVSSPEVGEIVTRGSSRSSGAKSSQSEQSGASHSDGLMDVDGGDDVADFDSLESSPPKGINMLQGCRSVDEFEKLNKVNEGTYGVVYRARDKKTGEIVALKKVKMEKEREGFPITSLREINILLSSHHSSIVEVKEVVIGSSLDSIFMVMEFMDHDLKGLMDSMKQPFSQSDVKCLMLQLLEGVKYLHDNWVLHRDLKTSNLLLNNRGELKICDFGLSRQYGSPLKPYTQLVVTLWYRAPELLLGAKQYTTAIDMWSLGCIMAELLTKEPLFKGKTEMDQLDKLFKMLGTPNDGIWPGFSKLVHPNVKFTKQKGDKLREKFRPTFFSGHPVLSLAGLDLLHRLLCYNPAERITAEEALQHEWFREVPLPKSKDFLPTFPSQNTRERNLGATLEQKLFHLK</sequence>
<keyword evidence="13" id="KW-1185">Reference proteome</keyword>
<dbReference type="PANTHER" id="PTHR24056:SF107">
    <property type="entry name" value="CYCLIN-DEPENDENT KINASE 11A-RELATED"/>
    <property type="match status" value="1"/>
</dbReference>
<keyword evidence="5" id="KW-0547">Nucleotide-binding</keyword>
<feature type="domain" description="Protein kinase" evidence="12">
    <location>
        <begin position="260"/>
        <end position="551"/>
    </location>
</feature>
<evidence type="ECO:0000256" key="3">
    <source>
        <dbReference type="ARBA" id="ARBA00022553"/>
    </source>
</evidence>
<keyword evidence="4" id="KW-0808">Transferase</keyword>
<dbReference type="SMART" id="SM00220">
    <property type="entry name" value="S_TKc"/>
    <property type="match status" value="1"/>
</dbReference>